<evidence type="ECO:0000313" key="2">
    <source>
        <dbReference type="Proteomes" id="UP000000374"/>
    </source>
</evidence>
<dbReference type="KEGG" id="vei:Veis_2834"/>
<proteinExistence type="predicted"/>
<sequence length="93" mass="10390">MSFNLPDGRALFDHLNHTFSARATGMVERFDGRIADVLRPHRCNSREDMEQTLPRHVALYNQLAQSALGSKTPMQAMKEWHQGAPASVSQAAI</sequence>
<dbReference type="InterPro" id="IPR036397">
    <property type="entry name" value="RNaseH_sf"/>
</dbReference>
<dbReference type="GO" id="GO:0003676">
    <property type="term" value="F:nucleic acid binding"/>
    <property type="evidence" value="ECO:0007669"/>
    <property type="project" value="InterPro"/>
</dbReference>
<protein>
    <recommendedName>
        <fullName evidence="3">Transposase</fullName>
    </recommendedName>
</protein>
<dbReference type="Gene3D" id="3.30.420.10">
    <property type="entry name" value="Ribonuclease H-like superfamily/Ribonuclease H"/>
    <property type="match status" value="1"/>
</dbReference>
<dbReference type="HOGENOM" id="CLU_2398769_0_0_4"/>
<organism evidence="1 2">
    <name type="scientific">Verminephrobacter eiseniae (strain EF01-2)</name>
    <dbReference type="NCBI Taxonomy" id="391735"/>
    <lineage>
        <taxon>Bacteria</taxon>
        <taxon>Pseudomonadati</taxon>
        <taxon>Pseudomonadota</taxon>
        <taxon>Betaproteobacteria</taxon>
        <taxon>Burkholderiales</taxon>
        <taxon>Comamonadaceae</taxon>
        <taxon>Verminephrobacter</taxon>
    </lineage>
</organism>
<reference evidence="2" key="1">
    <citation type="submission" date="2006-12" db="EMBL/GenBank/DDBJ databases">
        <title>Complete sequence of chromosome 1 of Verminephrobacter eiseniae EF01-2.</title>
        <authorList>
            <person name="Copeland A."/>
            <person name="Lucas S."/>
            <person name="Lapidus A."/>
            <person name="Barry K."/>
            <person name="Detter J.C."/>
            <person name="Glavina del Rio T."/>
            <person name="Dalin E."/>
            <person name="Tice H."/>
            <person name="Pitluck S."/>
            <person name="Chertkov O."/>
            <person name="Brettin T."/>
            <person name="Bruce D."/>
            <person name="Han C."/>
            <person name="Tapia R."/>
            <person name="Gilna P."/>
            <person name="Schmutz J."/>
            <person name="Larimer F."/>
            <person name="Land M."/>
            <person name="Hauser L."/>
            <person name="Kyrpides N."/>
            <person name="Kim E."/>
            <person name="Stahl D."/>
            <person name="Richardson P."/>
        </authorList>
    </citation>
    <scope>NUCLEOTIDE SEQUENCE [LARGE SCALE GENOMIC DNA]</scope>
    <source>
        <strain evidence="2">EF01-2</strain>
    </source>
</reference>
<dbReference type="eggNOG" id="COG2801">
    <property type="taxonomic scope" value="Bacteria"/>
</dbReference>
<evidence type="ECO:0000313" key="1">
    <source>
        <dbReference type="EMBL" id="ABM58572.1"/>
    </source>
</evidence>
<accession>A1WLR5</accession>
<name>A1WLR5_VEREI</name>
<dbReference type="Proteomes" id="UP000000374">
    <property type="component" value="Chromosome"/>
</dbReference>
<dbReference type="SUPFAM" id="SSF53098">
    <property type="entry name" value="Ribonuclease H-like"/>
    <property type="match status" value="1"/>
</dbReference>
<dbReference type="STRING" id="391735.Veis_2834"/>
<dbReference type="AlphaFoldDB" id="A1WLR5"/>
<evidence type="ECO:0008006" key="3">
    <source>
        <dbReference type="Google" id="ProtNLM"/>
    </source>
</evidence>
<dbReference type="EMBL" id="CP000542">
    <property type="protein sequence ID" value="ABM58572.1"/>
    <property type="molecule type" value="Genomic_DNA"/>
</dbReference>
<dbReference type="InterPro" id="IPR012337">
    <property type="entry name" value="RNaseH-like_sf"/>
</dbReference>
<keyword evidence="2" id="KW-1185">Reference proteome</keyword>
<gene>
    <name evidence="1" type="ordered locus">Veis_2834</name>
</gene>